<dbReference type="PRINTS" id="PR00853">
    <property type="entry name" value="XPGRADSUPER"/>
</dbReference>
<evidence type="ECO:0000256" key="2">
    <source>
        <dbReference type="ARBA" id="ARBA00004123"/>
    </source>
</evidence>
<evidence type="ECO:0000313" key="20">
    <source>
        <dbReference type="Proteomes" id="UP000235388"/>
    </source>
</evidence>
<dbReference type="GO" id="GO:0003677">
    <property type="term" value="F:DNA binding"/>
    <property type="evidence" value="ECO:0007669"/>
    <property type="project" value="UniProtKB-KW"/>
</dbReference>
<keyword evidence="7" id="KW-0378">Hydrolase</keyword>
<dbReference type="AlphaFoldDB" id="A0A2N5USC3"/>
<dbReference type="Gene3D" id="1.10.150.20">
    <property type="entry name" value="5' to 3' exonuclease, C-terminal subdomain"/>
    <property type="match status" value="1"/>
</dbReference>
<dbReference type="Proteomes" id="UP000235388">
    <property type="component" value="Unassembled WGS sequence"/>
</dbReference>
<dbReference type="GO" id="GO:0035312">
    <property type="term" value="F:5'-3' DNA exonuclease activity"/>
    <property type="evidence" value="ECO:0007669"/>
    <property type="project" value="InterPro"/>
</dbReference>
<evidence type="ECO:0000256" key="5">
    <source>
        <dbReference type="ARBA" id="ARBA00022723"/>
    </source>
</evidence>
<feature type="compositionally biased region" description="Polar residues" evidence="14">
    <location>
        <begin position="638"/>
        <end position="652"/>
    </location>
</feature>
<comment type="caution">
    <text evidence="18">The sequence shown here is derived from an EMBL/GenBank/DDBJ whole genome shotgun (WGS) entry which is preliminary data.</text>
</comment>
<dbReference type="InterPro" id="IPR036279">
    <property type="entry name" value="5-3_exonuclease_C_sf"/>
</dbReference>
<dbReference type="SUPFAM" id="SSF47807">
    <property type="entry name" value="5' to 3' exonuclease, C-terminal subdomain"/>
    <property type="match status" value="1"/>
</dbReference>
<evidence type="ECO:0000256" key="14">
    <source>
        <dbReference type="SAM" id="MobiDB-lite"/>
    </source>
</evidence>
<evidence type="ECO:0000259" key="16">
    <source>
        <dbReference type="SMART" id="SM00485"/>
    </source>
</evidence>
<feature type="compositionally biased region" description="Basic and acidic residues" evidence="14">
    <location>
        <begin position="844"/>
        <end position="853"/>
    </location>
</feature>
<feature type="compositionally biased region" description="Polar residues" evidence="14">
    <location>
        <begin position="402"/>
        <end position="413"/>
    </location>
</feature>
<evidence type="ECO:0000256" key="1">
    <source>
        <dbReference type="ARBA" id="ARBA00001946"/>
    </source>
</evidence>
<dbReference type="InterPro" id="IPR037315">
    <property type="entry name" value="EXO1_H3TH"/>
</dbReference>
<keyword evidence="4" id="KW-0540">Nuclease</keyword>
<dbReference type="EMBL" id="PGCI01000099">
    <property type="protein sequence ID" value="PLW40668.1"/>
    <property type="molecule type" value="Genomic_DNA"/>
</dbReference>
<dbReference type="InterPro" id="IPR008918">
    <property type="entry name" value="HhH2"/>
</dbReference>
<dbReference type="CDD" id="cd09908">
    <property type="entry name" value="H3TH_EXO1"/>
    <property type="match status" value="1"/>
</dbReference>
<dbReference type="Proteomes" id="UP000235392">
    <property type="component" value="Unassembled WGS sequence"/>
</dbReference>
<dbReference type="Pfam" id="PF00867">
    <property type="entry name" value="XPG_I"/>
    <property type="match status" value="1"/>
</dbReference>
<keyword evidence="20" id="KW-1185">Reference proteome</keyword>
<evidence type="ECO:0000256" key="6">
    <source>
        <dbReference type="ARBA" id="ARBA00022763"/>
    </source>
</evidence>
<dbReference type="OrthoDB" id="2504872at2759"/>
<feature type="region of interest" description="Disordered" evidence="14">
    <location>
        <begin position="384"/>
        <end position="443"/>
    </location>
</feature>
<dbReference type="InterPro" id="IPR029060">
    <property type="entry name" value="PIN-like_dom_sf"/>
</dbReference>
<feature type="domain" description="XPG N-terminal" evidence="16">
    <location>
        <begin position="1"/>
        <end position="99"/>
    </location>
</feature>
<dbReference type="InterPro" id="IPR044752">
    <property type="entry name" value="PIN-like_EXO1"/>
</dbReference>
<dbReference type="STRING" id="200324.A0A2N5USC3"/>
<comment type="cofactor">
    <cofactor evidence="1">
        <name>Mg(2+)</name>
        <dbReference type="ChEBI" id="CHEBI:18420"/>
    </cofactor>
</comment>
<name>A0A2N5USC3_9BASI</name>
<evidence type="ECO:0000256" key="12">
    <source>
        <dbReference type="ARBA" id="ARBA00023204"/>
    </source>
</evidence>
<keyword evidence="8" id="KW-0269">Exonuclease</keyword>
<evidence type="ECO:0000256" key="4">
    <source>
        <dbReference type="ARBA" id="ARBA00022722"/>
    </source>
</evidence>
<dbReference type="SMART" id="SM00279">
    <property type="entry name" value="HhH2"/>
    <property type="match status" value="1"/>
</dbReference>
<evidence type="ECO:0000256" key="11">
    <source>
        <dbReference type="ARBA" id="ARBA00023125"/>
    </source>
</evidence>
<dbReference type="PANTHER" id="PTHR11081">
    <property type="entry name" value="FLAP ENDONUCLEASE FAMILY MEMBER"/>
    <property type="match status" value="1"/>
</dbReference>
<evidence type="ECO:0000313" key="21">
    <source>
        <dbReference type="Proteomes" id="UP000235392"/>
    </source>
</evidence>
<dbReference type="Gene3D" id="3.40.50.1010">
    <property type="entry name" value="5'-nuclease"/>
    <property type="match status" value="1"/>
</dbReference>
<evidence type="ECO:0000259" key="15">
    <source>
        <dbReference type="SMART" id="SM00484"/>
    </source>
</evidence>
<evidence type="ECO:0000256" key="13">
    <source>
        <dbReference type="ARBA" id="ARBA00023242"/>
    </source>
</evidence>
<feature type="region of interest" description="Disordered" evidence="14">
    <location>
        <begin position="617"/>
        <end position="674"/>
    </location>
</feature>
<evidence type="ECO:0000313" key="18">
    <source>
        <dbReference type="EMBL" id="PLW40668.1"/>
    </source>
</evidence>
<reference evidence="20 21" key="1">
    <citation type="submission" date="2017-11" db="EMBL/GenBank/DDBJ databases">
        <title>De novo assembly and phasing of dikaryotic genomes from two isolates of Puccinia coronata f. sp. avenae, the causal agent of oat crown rust.</title>
        <authorList>
            <person name="Miller M.E."/>
            <person name="Zhang Y."/>
            <person name="Omidvar V."/>
            <person name="Sperschneider J."/>
            <person name="Schwessinger B."/>
            <person name="Raley C."/>
            <person name="Palmer J.M."/>
            <person name="Garnica D."/>
            <person name="Upadhyaya N."/>
            <person name="Rathjen J."/>
            <person name="Taylor J.M."/>
            <person name="Park R.F."/>
            <person name="Dodds P.N."/>
            <person name="Hirsch C.D."/>
            <person name="Kianian S.F."/>
            <person name="Figueroa M."/>
        </authorList>
    </citation>
    <scope>NUCLEOTIDE SEQUENCE [LARGE SCALE GENOMIC DNA]</scope>
    <source>
        <strain evidence="17">12NC29</strain>
        <strain evidence="18">12SD80</strain>
    </source>
</reference>
<feature type="region of interest" description="Disordered" evidence="14">
    <location>
        <begin position="739"/>
        <end position="853"/>
    </location>
</feature>
<feature type="compositionally biased region" description="Polar residues" evidence="14">
    <location>
        <begin position="349"/>
        <end position="360"/>
    </location>
</feature>
<protein>
    <submittedName>
        <fullName evidence="18">Uncharacterized protein</fullName>
    </submittedName>
</protein>
<dbReference type="SMART" id="SM00485">
    <property type="entry name" value="XPGN"/>
    <property type="match status" value="1"/>
</dbReference>
<comment type="similarity">
    <text evidence="3">Belongs to the XPG/RAD2 endonuclease family. EXO1 subfamily.</text>
</comment>
<keyword evidence="5" id="KW-0479">Metal-binding</keyword>
<dbReference type="EMBL" id="PGCJ01000076">
    <property type="protein sequence ID" value="PLW52695.1"/>
    <property type="molecule type" value="Genomic_DNA"/>
</dbReference>
<dbReference type="FunFam" id="3.40.50.1010:FF:000002">
    <property type="entry name" value="Exonuclease 1, putative"/>
    <property type="match status" value="1"/>
</dbReference>
<evidence type="ECO:0000313" key="17">
    <source>
        <dbReference type="EMBL" id="PLW17873.1"/>
    </source>
</evidence>
<feature type="compositionally biased region" description="Low complexity" evidence="14">
    <location>
        <begin position="823"/>
        <end position="834"/>
    </location>
</feature>
<evidence type="ECO:0000256" key="9">
    <source>
        <dbReference type="ARBA" id="ARBA00022842"/>
    </source>
</evidence>
<feature type="region of interest" description="Disordered" evidence="14">
    <location>
        <begin position="348"/>
        <end position="371"/>
    </location>
</feature>
<proteinExistence type="inferred from homology"/>
<organism evidence="18 21">
    <name type="scientific">Puccinia coronata f. sp. avenae</name>
    <dbReference type="NCBI Taxonomy" id="200324"/>
    <lineage>
        <taxon>Eukaryota</taxon>
        <taxon>Fungi</taxon>
        <taxon>Dikarya</taxon>
        <taxon>Basidiomycota</taxon>
        <taxon>Pucciniomycotina</taxon>
        <taxon>Pucciniomycetes</taxon>
        <taxon>Pucciniales</taxon>
        <taxon>Pucciniaceae</taxon>
        <taxon>Puccinia</taxon>
    </lineage>
</organism>
<dbReference type="EMBL" id="PGCJ01000841">
    <property type="protein sequence ID" value="PLW17873.1"/>
    <property type="molecule type" value="Genomic_DNA"/>
</dbReference>
<comment type="subcellular location">
    <subcellularLocation>
        <location evidence="2">Nucleus</location>
    </subcellularLocation>
</comment>
<gene>
    <name evidence="19" type="ORF">PCANC_14111</name>
    <name evidence="17" type="ORF">PCANC_15342</name>
    <name evidence="18" type="ORF">PCASD_08357</name>
</gene>
<keyword evidence="13" id="KW-0539">Nucleus</keyword>
<feature type="domain" description="XPG-I" evidence="15">
    <location>
        <begin position="138"/>
        <end position="210"/>
    </location>
</feature>
<dbReference type="InterPro" id="IPR006086">
    <property type="entry name" value="XPG-I_dom"/>
</dbReference>
<dbReference type="InterPro" id="IPR006084">
    <property type="entry name" value="XPG/Rad2"/>
</dbReference>
<feature type="compositionally biased region" description="Polar residues" evidence="14">
    <location>
        <begin position="420"/>
        <end position="443"/>
    </location>
</feature>
<dbReference type="SMART" id="SM00484">
    <property type="entry name" value="XPGI"/>
    <property type="match status" value="1"/>
</dbReference>
<dbReference type="GO" id="GO:0017108">
    <property type="term" value="F:5'-flap endonuclease activity"/>
    <property type="evidence" value="ECO:0007669"/>
    <property type="project" value="TreeGrafter"/>
</dbReference>
<dbReference type="SUPFAM" id="SSF88723">
    <property type="entry name" value="PIN domain-like"/>
    <property type="match status" value="1"/>
</dbReference>
<keyword evidence="12" id="KW-0234">DNA repair</keyword>
<dbReference type="FunFam" id="1.10.150.20:FF:000011">
    <property type="entry name" value="exonuclease 1"/>
    <property type="match status" value="1"/>
</dbReference>
<evidence type="ECO:0000256" key="8">
    <source>
        <dbReference type="ARBA" id="ARBA00022839"/>
    </source>
</evidence>
<keyword evidence="11" id="KW-0238">DNA-binding</keyword>
<keyword evidence="9" id="KW-0460">Magnesium</keyword>
<dbReference type="GO" id="GO:0046872">
    <property type="term" value="F:metal ion binding"/>
    <property type="evidence" value="ECO:0007669"/>
    <property type="project" value="UniProtKB-KW"/>
</dbReference>
<dbReference type="Pfam" id="PF00752">
    <property type="entry name" value="XPG_N"/>
    <property type="match status" value="1"/>
</dbReference>
<dbReference type="GO" id="GO:0006281">
    <property type="term" value="P:DNA repair"/>
    <property type="evidence" value="ECO:0007669"/>
    <property type="project" value="UniProtKB-KW"/>
</dbReference>
<evidence type="ECO:0000256" key="10">
    <source>
        <dbReference type="ARBA" id="ARBA00022881"/>
    </source>
</evidence>
<feature type="compositionally biased region" description="Low complexity" evidence="14">
    <location>
        <begin position="626"/>
        <end position="637"/>
    </location>
</feature>
<feature type="compositionally biased region" description="Low complexity" evidence="14">
    <location>
        <begin position="796"/>
        <end position="806"/>
    </location>
</feature>
<dbReference type="GO" id="GO:0005634">
    <property type="term" value="C:nucleus"/>
    <property type="evidence" value="ECO:0007669"/>
    <property type="project" value="UniProtKB-SubCell"/>
</dbReference>
<sequence>MGIQGLLPFLRSIQRESHLQNWRGKTLAIDGYVWLHRGVYHCAQELCLGKPTTKHVDYFMRNIKLLHAFGVTAYVVFDGDHLPSKKLTETDRQNRRRAALANAHRLLAQGDQNKAREEFVKAVDVTPQLAHDVILALRSIGVKYVVAPYEADAQLRYLEMKGEVDAIITEDSDLLVYGSRNVLFKMDHSGHCIHICRDDFGMVEDKRMGLWQEQEFRQMAILSGCDYLSSIPGLGIKKAHDLIRRHRTAERVIKATRLDGKLSVPLKYEQSFREAELTFEHQFVYDPTTRAMVPLTPLPSPPPSPESLAGCGQKWPDQLIVDVAEGRVDPVTKEVFLPKSTEIKHSLPLLTSKTMTPQRPTQKHPALSSGKQTTLNQFAFKQASSNTDAPSLTPVRPAAQPKSDNTPRLTGSSRLEPLNGQPSKFFTSHDNAPSLEPNSESQGFIATNTTIEDLSAEDVAPLTQEDWDRISEMSADDSLDAKLEDPKSETEFDRLISEDLPSSEMHDPLSASSTIPSISRAPLKPCISSSSVSSNFTASNKENRPTAFQDDLLDTSVCASSSQEIANSPFQDLSDDVITSSEVDEADLTITKPRVTIITPSNHHSTSMMLDRRRVSEPISRHTRQSPISSDPIPSSDNENNGKINTLGTSDGLTRRKGVRSITSHSHQPPKRVCRGFIETPSSKLSNVMKRCTTTATAYDEDISPSLARVASGIRNRFTYQKPSSNKQESIGTPKLFDFSKTKHTQNDDNNDNHTSSKRRGPPQMSSDRRPRQLPLESLNNAFLDDTPGPHGRRTASSADPAQADPPVKRQLSERNTSSSKQSPAATTSSAHSSNKLSMFKFRGSRDHTLNPI</sequence>
<keyword evidence="10" id="KW-0267">Excision nuclease</keyword>
<evidence type="ECO:0000256" key="3">
    <source>
        <dbReference type="ARBA" id="ARBA00010563"/>
    </source>
</evidence>
<keyword evidence="6" id="KW-0227">DNA damage</keyword>
<dbReference type="PANTHER" id="PTHR11081:SF65">
    <property type="entry name" value="DNA DAMAGE-INDUCIBLE PROTEIN DIN7-RELATED"/>
    <property type="match status" value="1"/>
</dbReference>
<accession>A0A2N5USC3</accession>
<evidence type="ECO:0000256" key="7">
    <source>
        <dbReference type="ARBA" id="ARBA00022801"/>
    </source>
</evidence>
<dbReference type="CDD" id="cd09857">
    <property type="entry name" value="PIN_EXO1"/>
    <property type="match status" value="1"/>
</dbReference>
<dbReference type="InterPro" id="IPR006085">
    <property type="entry name" value="XPG_DNA_repair_N"/>
</dbReference>
<evidence type="ECO:0000313" key="19">
    <source>
        <dbReference type="EMBL" id="PLW52695.1"/>
    </source>
</evidence>